<gene>
    <name evidence="1" type="ORF">D187_004853</name>
</gene>
<proteinExistence type="predicted"/>
<dbReference type="SUPFAM" id="SSF55961">
    <property type="entry name" value="Bet v1-like"/>
    <property type="match status" value="1"/>
</dbReference>
<accession>S9QM95</accession>
<dbReference type="eggNOG" id="COG4276">
    <property type="taxonomic scope" value="Bacteria"/>
</dbReference>
<dbReference type="RefSeq" id="WP_002628949.1">
    <property type="nucleotide sequence ID" value="NZ_ANAH02000034.1"/>
</dbReference>
<reference evidence="1" key="1">
    <citation type="submission" date="2013-05" db="EMBL/GenBank/DDBJ databases">
        <title>Genome assembly of Cystobacter fuscus DSM 2262.</title>
        <authorList>
            <person name="Sharma G."/>
            <person name="Khatri I."/>
            <person name="Kaur C."/>
            <person name="Mayilraj S."/>
            <person name="Subramanian S."/>
        </authorList>
    </citation>
    <scope>NUCLEOTIDE SEQUENCE [LARGE SCALE GENOMIC DNA]</scope>
    <source>
        <strain evidence="1">DSM 2262</strain>
    </source>
</reference>
<keyword evidence="2" id="KW-1185">Reference proteome</keyword>
<dbReference type="InterPro" id="IPR023393">
    <property type="entry name" value="START-like_dom_sf"/>
</dbReference>
<comment type="caution">
    <text evidence="1">The sequence shown here is derived from an EMBL/GenBank/DDBJ whole genome shotgun (WGS) entry which is preliminary data.</text>
</comment>
<dbReference type="AlphaFoldDB" id="S9QM95"/>
<name>S9QM95_CYSF2</name>
<dbReference type="EMBL" id="ANAH02000034">
    <property type="protein sequence ID" value="EPX57613.1"/>
    <property type="molecule type" value="Genomic_DNA"/>
</dbReference>
<sequence length="132" mass="15067">MNESATVLERTSTINATLRLVWERIASHEGINDEMRPWLTMSAPRGVGALQLETVPVGVPLGRAWLRLFGVLPFDYDDLTIAELELGHRFHEKSTMASMRYWEHERCLVARGGSTEITDRITFVPRWGLTWA</sequence>
<dbReference type="Gene3D" id="3.30.530.20">
    <property type="match status" value="1"/>
</dbReference>
<organism evidence="1 2">
    <name type="scientific">Cystobacter fuscus (strain ATCC 25194 / DSM 2262 / NBRC 100088 / M29)</name>
    <dbReference type="NCBI Taxonomy" id="1242864"/>
    <lineage>
        <taxon>Bacteria</taxon>
        <taxon>Pseudomonadati</taxon>
        <taxon>Myxococcota</taxon>
        <taxon>Myxococcia</taxon>
        <taxon>Myxococcales</taxon>
        <taxon>Cystobacterineae</taxon>
        <taxon>Archangiaceae</taxon>
        <taxon>Cystobacter</taxon>
    </lineage>
</organism>
<dbReference type="Proteomes" id="UP000011682">
    <property type="component" value="Unassembled WGS sequence"/>
</dbReference>
<evidence type="ECO:0000313" key="2">
    <source>
        <dbReference type="Proteomes" id="UP000011682"/>
    </source>
</evidence>
<evidence type="ECO:0000313" key="1">
    <source>
        <dbReference type="EMBL" id="EPX57613.1"/>
    </source>
</evidence>
<protein>
    <submittedName>
        <fullName evidence="1">Uncharacterized protein</fullName>
    </submittedName>
</protein>